<evidence type="ECO:0000256" key="8">
    <source>
        <dbReference type="ARBA" id="ARBA00030117"/>
    </source>
</evidence>
<evidence type="ECO:0000259" key="10">
    <source>
        <dbReference type="Pfam" id="PF04316"/>
    </source>
</evidence>
<dbReference type="Pfam" id="PF04316">
    <property type="entry name" value="FlgM"/>
    <property type="match status" value="1"/>
</dbReference>
<dbReference type="KEGG" id="ares:IWH25_09040"/>
<evidence type="ECO:0000256" key="1">
    <source>
        <dbReference type="ARBA" id="ARBA00005322"/>
    </source>
</evidence>
<evidence type="ECO:0000256" key="2">
    <source>
        <dbReference type="ARBA" id="ARBA00017823"/>
    </source>
</evidence>
<comment type="function">
    <text evidence="7">Responsible for the coupling of flagellin expression to flagellar assembly by preventing expression of the flagellin genes when a component of the middle class of proteins is defective. It negatively regulates flagellar genes by inhibiting the activity of FliA by directly binding to FliA.</text>
</comment>
<dbReference type="NCBIfam" id="TIGR03824">
    <property type="entry name" value="FlgM_jcvi"/>
    <property type="match status" value="1"/>
</dbReference>
<evidence type="ECO:0000256" key="6">
    <source>
        <dbReference type="ARBA" id="ARBA00023163"/>
    </source>
</evidence>
<keyword evidence="11" id="KW-0969">Cilium</keyword>
<proteinExistence type="inferred from homology"/>
<reference evidence="11" key="1">
    <citation type="submission" date="2020-11" db="EMBL/GenBank/DDBJ databases">
        <title>Azospira restricta DSM 18626 genome sequence.</title>
        <authorList>
            <person name="Moe W.M."/>
        </authorList>
    </citation>
    <scope>NUCLEOTIDE SEQUENCE</scope>
    <source>
        <strain evidence="11">DSM 18626</strain>
    </source>
</reference>
<feature type="region of interest" description="Disordered" evidence="9">
    <location>
        <begin position="1"/>
        <end position="31"/>
    </location>
</feature>
<comment type="similarity">
    <text evidence="1">Belongs to the FlgM family.</text>
</comment>
<evidence type="ECO:0000256" key="7">
    <source>
        <dbReference type="ARBA" id="ARBA00024739"/>
    </source>
</evidence>
<keyword evidence="6" id="KW-0804">Transcription</keyword>
<keyword evidence="11" id="KW-0966">Cell projection</keyword>
<dbReference type="EMBL" id="CP064781">
    <property type="protein sequence ID" value="QRJ65690.1"/>
    <property type="molecule type" value="Genomic_DNA"/>
</dbReference>
<evidence type="ECO:0000256" key="4">
    <source>
        <dbReference type="ARBA" id="ARBA00022795"/>
    </source>
</evidence>
<gene>
    <name evidence="11" type="primary">flgM</name>
    <name evidence="11" type="ORF">IWH25_09040</name>
</gene>
<dbReference type="SUPFAM" id="SSF101498">
    <property type="entry name" value="Anti-sigma factor FlgM"/>
    <property type="match status" value="1"/>
</dbReference>
<keyword evidence="11" id="KW-0282">Flagellum</keyword>
<keyword evidence="5" id="KW-0805">Transcription regulation</keyword>
<evidence type="ECO:0000256" key="5">
    <source>
        <dbReference type="ARBA" id="ARBA00023015"/>
    </source>
</evidence>
<feature type="domain" description="Anti-sigma-28 factor FlgM C-terminal" evidence="10">
    <location>
        <begin position="34"/>
        <end position="81"/>
    </location>
</feature>
<keyword evidence="3" id="KW-0678">Repressor</keyword>
<evidence type="ECO:0000313" key="12">
    <source>
        <dbReference type="Proteomes" id="UP000663444"/>
    </source>
</evidence>
<dbReference type="InterPro" id="IPR031316">
    <property type="entry name" value="FlgM_C"/>
</dbReference>
<accession>A0A974Y5X7</accession>
<dbReference type="GO" id="GO:0044781">
    <property type="term" value="P:bacterial-type flagellum organization"/>
    <property type="evidence" value="ECO:0007669"/>
    <property type="project" value="UniProtKB-KW"/>
</dbReference>
<dbReference type="AlphaFoldDB" id="A0A974Y5X7"/>
<sequence>MDSNFKPVGSGSVSGSRPKAESAGARADAPAAEVKISTASAQLAGASSGAPVDGARIAEIKQAIAEGRFQINAEAIADGLIATARDLLNSQRKA</sequence>
<dbReference type="Proteomes" id="UP000663444">
    <property type="component" value="Chromosome"/>
</dbReference>
<keyword evidence="4" id="KW-1005">Bacterial flagellum biogenesis</keyword>
<keyword evidence="12" id="KW-1185">Reference proteome</keyword>
<organism evidence="11 12">
    <name type="scientific">Azospira restricta</name>
    <dbReference type="NCBI Taxonomy" id="404405"/>
    <lineage>
        <taxon>Bacteria</taxon>
        <taxon>Pseudomonadati</taxon>
        <taxon>Pseudomonadota</taxon>
        <taxon>Betaproteobacteria</taxon>
        <taxon>Rhodocyclales</taxon>
        <taxon>Rhodocyclaceae</taxon>
        <taxon>Azospira</taxon>
    </lineage>
</organism>
<dbReference type="GO" id="GO:0045892">
    <property type="term" value="P:negative regulation of DNA-templated transcription"/>
    <property type="evidence" value="ECO:0007669"/>
    <property type="project" value="InterPro"/>
</dbReference>
<dbReference type="InterPro" id="IPR007412">
    <property type="entry name" value="FlgM"/>
</dbReference>
<evidence type="ECO:0000256" key="9">
    <source>
        <dbReference type="SAM" id="MobiDB-lite"/>
    </source>
</evidence>
<dbReference type="InterPro" id="IPR035890">
    <property type="entry name" value="Anti-sigma-28_factor_FlgM_sf"/>
</dbReference>
<evidence type="ECO:0000313" key="11">
    <source>
        <dbReference type="EMBL" id="QRJ65690.1"/>
    </source>
</evidence>
<evidence type="ECO:0000256" key="3">
    <source>
        <dbReference type="ARBA" id="ARBA00022491"/>
    </source>
</evidence>
<name>A0A974Y5X7_9RHOO</name>
<protein>
    <recommendedName>
        <fullName evidence="2">Negative regulator of flagellin synthesis</fullName>
    </recommendedName>
    <alternativeName>
        <fullName evidence="8">Anti-sigma-28 factor</fullName>
    </alternativeName>
</protein>